<dbReference type="GO" id="GO:0005524">
    <property type="term" value="F:ATP binding"/>
    <property type="evidence" value="ECO:0007669"/>
    <property type="project" value="UniProtKB-UniRule"/>
</dbReference>
<feature type="coiled-coil region" evidence="6">
    <location>
        <begin position="475"/>
        <end position="524"/>
    </location>
</feature>
<feature type="region of interest" description="Disordered" evidence="7">
    <location>
        <begin position="341"/>
        <end position="360"/>
    </location>
</feature>
<keyword evidence="10" id="KW-1185">Reference proteome</keyword>
<dbReference type="CDD" id="cd14014">
    <property type="entry name" value="STKc_PknB_like"/>
    <property type="match status" value="1"/>
</dbReference>
<dbReference type="RefSeq" id="WP_002690192.1">
    <property type="nucleotide sequence ID" value="NZ_JH600070.1"/>
</dbReference>
<dbReference type="InterPro" id="IPR000719">
    <property type="entry name" value="Prot_kinase_dom"/>
</dbReference>
<sequence>MTSSFSITLPEITTAMLDALCSHCMQENGSVETCPHCGYNALTHKDHPLYLKPKTLLKNQYIVGKPLGQGGFGVTYIGLDCWLQKRVAIKEYLPSSLASRDSADTTVVPFKNQADAFQQGLNLFIDEARNLAKFDHPHIVRVSNFFEENRTGYMVMDFLDGDNLAVFLDKNGGKVSVEQALDIILPILDALSAVHAKHIYHRDISLHNVLLLKTGVPILIDFGAARHIMGEHSRSLDLVLKHGYSPLEQYSGRGKIGAWTDIYASGALLYHLLSGMLPPAATDRFCEESLQPLTQIAGLQIPDYLNLAIEKALAVRLEDRFQSVDEFEAALLGKPFIPLTPPQDTLESSEELGKTQEDTPTSKRQRLIWSSVLLLLILLIASISYYRPFTAPIDKLLNTAQAQWQAQKLTTPTGDNVYETYQQILRLDPSNQPAQQGLSKLADYYQQQAIILKNKGNLTDSLQLVQQTLALLPQYPALLALAQDLNQQLANQQKQKHLAELLIKANHERELGQLAQAYQTYQQILQQEANNLPAQAGLAQTADAYITLIKQQTNSIDSTRLLQEALQYYPNHLELLALQKKIINNQRLQTLLTQAEQQINALQLTEPLDDNAYNTYQQVLNLDPDNPNAKAGLLRIAEQYERMARAERQAEKRSHFIEKGLKVLPNHTGLLALAQLYTLPAKPTPPQPTPPVVETPPPVDTKPEPPIKALLLTAEQQRKTGQWETAINTYRNVLALDNKNTQAQAGLVQIASHYLQLAREQMAKNELQQGLISIEKGLTAQADHADLLALQSEIRQKLTKQQADKANTPPTSEDNKPTDKPNRPLIFTPSF</sequence>
<keyword evidence="1" id="KW-0808">Transferase</keyword>
<evidence type="ECO:0000256" key="7">
    <source>
        <dbReference type="SAM" id="MobiDB-lite"/>
    </source>
</evidence>
<protein>
    <submittedName>
        <fullName evidence="9">Serine/threonine protein kinase</fullName>
    </submittedName>
</protein>
<feature type="compositionally biased region" description="Basic and acidic residues" evidence="7">
    <location>
        <begin position="813"/>
        <end position="822"/>
    </location>
</feature>
<organism evidence="9 10">
    <name type="scientific">Beggiatoa alba B18LD</name>
    <dbReference type="NCBI Taxonomy" id="395493"/>
    <lineage>
        <taxon>Bacteria</taxon>
        <taxon>Pseudomonadati</taxon>
        <taxon>Pseudomonadota</taxon>
        <taxon>Gammaproteobacteria</taxon>
        <taxon>Thiotrichales</taxon>
        <taxon>Thiotrichaceae</taxon>
        <taxon>Beggiatoa</taxon>
    </lineage>
</organism>
<dbReference type="HOGENOM" id="CLU_331472_0_0_6"/>
<evidence type="ECO:0000259" key="8">
    <source>
        <dbReference type="PROSITE" id="PS50011"/>
    </source>
</evidence>
<feature type="compositionally biased region" description="Basic and acidic residues" evidence="7">
    <location>
        <begin position="351"/>
        <end position="360"/>
    </location>
</feature>
<evidence type="ECO:0000256" key="3">
    <source>
        <dbReference type="ARBA" id="ARBA00022777"/>
    </source>
</evidence>
<dbReference type="SMART" id="SM00028">
    <property type="entry name" value="TPR"/>
    <property type="match status" value="4"/>
</dbReference>
<dbReference type="Gene3D" id="3.30.200.20">
    <property type="entry name" value="Phosphorylase Kinase, domain 1"/>
    <property type="match status" value="1"/>
</dbReference>
<dbReference type="eggNOG" id="COG0515">
    <property type="taxonomic scope" value="Bacteria"/>
</dbReference>
<dbReference type="InterPro" id="IPR011009">
    <property type="entry name" value="Kinase-like_dom_sf"/>
</dbReference>
<dbReference type="Pfam" id="PF00069">
    <property type="entry name" value="Pkinase"/>
    <property type="match status" value="1"/>
</dbReference>
<dbReference type="InterPro" id="IPR019734">
    <property type="entry name" value="TPR_rpt"/>
</dbReference>
<dbReference type="PROSITE" id="PS00109">
    <property type="entry name" value="PROTEIN_KINASE_TYR"/>
    <property type="match status" value="1"/>
</dbReference>
<dbReference type="SUPFAM" id="SSF48452">
    <property type="entry name" value="TPR-like"/>
    <property type="match status" value="2"/>
</dbReference>
<gene>
    <name evidence="9" type="ORF">BegalDRAFT_2354</name>
</gene>
<keyword evidence="6" id="KW-0175">Coiled coil</keyword>
<feature type="domain" description="Protein kinase" evidence="8">
    <location>
        <begin position="61"/>
        <end position="337"/>
    </location>
</feature>
<dbReference type="EMBL" id="JH600070">
    <property type="protein sequence ID" value="EIJ43207.1"/>
    <property type="molecule type" value="Genomic_DNA"/>
</dbReference>
<accession>I3CHW4</accession>
<dbReference type="InterPro" id="IPR011990">
    <property type="entry name" value="TPR-like_helical_dom_sf"/>
</dbReference>
<evidence type="ECO:0000313" key="9">
    <source>
        <dbReference type="EMBL" id="EIJ43207.1"/>
    </source>
</evidence>
<dbReference type="PANTHER" id="PTHR43289:SF34">
    <property type="entry name" value="SERINE_THREONINE-PROTEIN KINASE YBDM-RELATED"/>
    <property type="match status" value="1"/>
</dbReference>
<dbReference type="InterPro" id="IPR008266">
    <property type="entry name" value="Tyr_kinase_AS"/>
</dbReference>
<evidence type="ECO:0000313" key="10">
    <source>
        <dbReference type="Proteomes" id="UP000005744"/>
    </source>
</evidence>
<reference evidence="9 10" key="1">
    <citation type="submission" date="2011-11" db="EMBL/GenBank/DDBJ databases">
        <title>Improved High-Quality Draft sequence of Beggiatoa alba B18lD.</title>
        <authorList>
            <consortium name="US DOE Joint Genome Institute"/>
            <person name="Lucas S."/>
            <person name="Han J."/>
            <person name="Lapidus A."/>
            <person name="Cheng J.-F."/>
            <person name="Goodwin L."/>
            <person name="Pitluck S."/>
            <person name="Peters L."/>
            <person name="Mikhailova N."/>
            <person name="Held B."/>
            <person name="Detter J.C."/>
            <person name="Han C."/>
            <person name="Tapia R."/>
            <person name="Land M."/>
            <person name="Hauser L."/>
            <person name="Kyrpides N."/>
            <person name="Ivanova N."/>
            <person name="Pagani I."/>
            <person name="Samuel K."/>
            <person name="Teske A."/>
            <person name="Mueller J."/>
            <person name="Woyke T."/>
        </authorList>
    </citation>
    <scope>NUCLEOTIDE SEQUENCE [LARGE SCALE GENOMIC DNA]</scope>
    <source>
        <strain evidence="9 10">B18LD</strain>
    </source>
</reference>
<dbReference type="PROSITE" id="PS50011">
    <property type="entry name" value="PROTEIN_KINASE_DOM"/>
    <property type="match status" value="1"/>
</dbReference>
<keyword evidence="9" id="KW-0723">Serine/threonine-protein kinase</keyword>
<dbReference type="Proteomes" id="UP000005744">
    <property type="component" value="Unassembled WGS sequence"/>
</dbReference>
<feature type="coiled-coil region" evidence="6">
    <location>
        <begin position="578"/>
        <end position="605"/>
    </location>
</feature>
<feature type="compositionally biased region" description="Polar residues" evidence="7">
    <location>
        <begin position="799"/>
        <end position="812"/>
    </location>
</feature>
<dbReference type="SUPFAM" id="SSF56112">
    <property type="entry name" value="Protein kinase-like (PK-like)"/>
    <property type="match status" value="1"/>
</dbReference>
<evidence type="ECO:0000256" key="5">
    <source>
        <dbReference type="PROSITE-ProRule" id="PRU10141"/>
    </source>
</evidence>
<dbReference type="OrthoDB" id="9801841at2"/>
<keyword evidence="3 9" id="KW-0418">Kinase</keyword>
<dbReference type="InterPro" id="IPR017441">
    <property type="entry name" value="Protein_kinase_ATP_BS"/>
</dbReference>
<dbReference type="PANTHER" id="PTHR43289">
    <property type="entry name" value="MITOGEN-ACTIVATED PROTEIN KINASE KINASE KINASE 20-RELATED"/>
    <property type="match status" value="1"/>
</dbReference>
<evidence type="ECO:0000256" key="4">
    <source>
        <dbReference type="ARBA" id="ARBA00022840"/>
    </source>
</evidence>
<proteinExistence type="predicted"/>
<keyword evidence="2 5" id="KW-0547">Nucleotide-binding</keyword>
<dbReference type="AlphaFoldDB" id="I3CHW4"/>
<feature type="binding site" evidence="5">
    <location>
        <position position="90"/>
    </location>
    <ligand>
        <name>ATP</name>
        <dbReference type="ChEBI" id="CHEBI:30616"/>
    </ligand>
</feature>
<evidence type="ECO:0000256" key="2">
    <source>
        <dbReference type="ARBA" id="ARBA00022741"/>
    </source>
</evidence>
<name>I3CHW4_9GAMM</name>
<feature type="region of interest" description="Disordered" evidence="7">
    <location>
        <begin position="797"/>
        <end position="831"/>
    </location>
</feature>
<dbReference type="Gene3D" id="1.25.40.10">
    <property type="entry name" value="Tetratricopeptide repeat domain"/>
    <property type="match status" value="2"/>
</dbReference>
<evidence type="ECO:0000256" key="6">
    <source>
        <dbReference type="SAM" id="Coils"/>
    </source>
</evidence>
<dbReference type="PROSITE" id="PS00107">
    <property type="entry name" value="PROTEIN_KINASE_ATP"/>
    <property type="match status" value="1"/>
</dbReference>
<dbReference type="STRING" id="395493.BegalDRAFT_2354"/>
<dbReference type="GO" id="GO:0004674">
    <property type="term" value="F:protein serine/threonine kinase activity"/>
    <property type="evidence" value="ECO:0007669"/>
    <property type="project" value="UniProtKB-KW"/>
</dbReference>
<dbReference type="Gene3D" id="1.10.510.10">
    <property type="entry name" value="Transferase(Phosphotransferase) domain 1"/>
    <property type="match status" value="1"/>
</dbReference>
<keyword evidence="4 5" id="KW-0067">ATP-binding</keyword>
<evidence type="ECO:0000256" key="1">
    <source>
        <dbReference type="ARBA" id="ARBA00022679"/>
    </source>
</evidence>